<dbReference type="InterPro" id="IPR003280">
    <property type="entry name" value="2pore_dom_K_chnl"/>
</dbReference>
<keyword evidence="12" id="KW-1185">Reference proteome</keyword>
<proteinExistence type="inferred from homology"/>
<organism evidence="12 13">
    <name type="scientific">Syphacia muris</name>
    <dbReference type="NCBI Taxonomy" id="451379"/>
    <lineage>
        <taxon>Eukaryota</taxon>
        <taxon>Metazoa</taxon>
        <taxon>Ecdysozoa</taxon>
        <taxon>Nematoda</taxon>
        <taxon>Chromadorea</taxon>
        <taxon>Rhabditida</taxon>
        <taxon>Spirurina</taxon>
        <taxon>Oxyuridomorpha</taxon>
        <taxon>Oxyuroidea</taxon>
        <taxon>Oxyuridae</taxon>
        <taxon>Syphacia</taxon>
    </lineage>
</organism>
<feature type="transmembrane region" description="Helical" evidence="10">
    <location>
        <begin position="193"/>
        <end position="213"/>
    </location>
</feature>
<dbReference type="PANTHER" id="PTHR11003:SF334">
    <property type="entry name" value="FI03418P"/>
    <property type="match status" value="1"/>
</dbReference>
<dbReference type="AlphaFoldDB" id="A0A0N5AV14"/>
<dbReference type="GO" id="GO:0030322">
    <property type="term" value="P:stabilization of membrane potential"/>
    <property type="evidence" value="ECO:0007669"/>
    <property type="project" value="TreeGrafter"/>
</dbReference>
<dbReference type="STRING" id="451379.A0A0N5AV14"/>
<feature type="region of interest" description="Disordered" evidence="9">
    <location>
        <begin position="47"/>
        <end position="89"/>
    </location>
</feature>
<keyword evidence="7 8" id="KW-0407">Ion channel</keyword>
<feature type="domain" description="Potassium channel" evidence="11">
    <location>
        <begin position="319"/>
        <end position="375"/>
    </location>
</feature>
<keyword evidence="6 10" id="KW-0472">Membrane</keyword>
<keyword evidence="2 8" id="KW-0813">Transport</keyword>
<accession>A0A0N5AV14</accession>
<feature type="region of interest" description="Disordered" evidence="9">
    <location>
        <begin position="536"/>
        <end position="571"/>
    </location>
</feature>
<comment type="subcellular location">
    <subcellularLocation>
        <location evidence="1">Membrane</location>
        <topology evidence="1">Multi-pass membrane protein</topology>
    </subcellularLocation>
</comment>
<evidence type="ECO:0000256" key="4">
    <source>
        <dbReference type="ARBA" id="ARBA00022989"/>
    </source>
</evidence>
<evidence type="ECO:0000256" key="1">
    <source>
        <dbReference type="ARBA" id="ARBA00004141"/>
    </source>
</evidence>
<comment type="similarity">
    <text evidence="8">Belongs to the two pore domain potassium channel (TC 1.A.1.8) family.</text>
</comment>
<feature type="compositionally biased region" description="Polar residues" evidence="9">
    <location>
        <begin position="47"/>
        <end position="87"/>
    </location>
</feature>
<evidence type="ECO:0000259" key="11">
    <source>
        <dbReference type="Pfam" id="PF07885"/>
    </source>
</evidence>
<dbReference type="PRINTS" id="PR01333">
    <property type="entry name" value="2POREKCHANEL"/>
</dbReference>
<evidence type="ECO:0000313" key="12">
    <source>
        <dbReference type="Proteomes" id="UP000046393"/>
    </source>
</evidence>
<dbReference type="GO" id="GO:0022841">
    <property type="term" value="F:potassium ion leak channel activity"/>
    <property type="evidence" value="ECO:0007669"/>
    <property type="project" value="TreeGrafter"/>
</dbReference>
<evidence type="ECO:0000256" key="10">
    <source>
        <dbReference type="SAM" id="Phobius"/>
    </source>
</evidence>
<dbReference type="GO" id="GO:0015271">
    <property type="term" value="F:outward rectifier potassium channel activity"/>
    <property type="evidence" value="ECO:0007669"/>
    <property type="project" value="TreeGrafter"/>
</dbReference>
<keyword evidence="4 10" id="KW-1133">Transmembrane helix</keyword>
<dbReference type="Proteomes" id="UP000046393">
    <property type="component" value="Unplaced"/>
</dbReference>
<keyword evidence="5 8" id="KW-0406">Ion transport</keyword>
<name>A0A0N5AV14_9BILA</name>
<protein>
    <submittedName>
        <fullName evidence="13">Ion_trans_2 domain-containing protein</fullName>
    </submittedName>
</protein>
<evidence type="ECO:0000256" key="8">
    <source>
        <dbReference type="RuleBase" id="RU003857"/>
    </source>
</evidence>
<dbReference type="InterPro" id="IPR013099">
    <property type="entry name" value="K_chnl_dom"/>
</dbReference>
<evidence type="ECO:0000256" key="9">
    <source>
        <dbReference type="SAM" id="MobiDB-lite"/>
    </source>
</evidence>
<evidence type="ECO:0000256" key="6">
    <source>
        <dbReference type="ARBA" id="ARBA00023136"/>
    </source>
</evidence>
<dbReference type="PANTHER" id="PTHR11003">
    <property type="entry name" value="POTASSIUM CHANNEL, SUBFAMILY K"/>
    <property type="match status" value="1"/>
</dbReference>
<feature type="transmembrane region" description="Helical" evidence="10">
    <location>
        <begin position="484"/>
        <end position="507"/>
    </location>
</feature>
<dbReference type="WBParaSite" id="SMUV_0000871601-mRNA-1">
    <property type="protein sequence ID" value="SMUV_0000871601-mRNA-1"/>
    <property type="gene ID" value="SMUV_0000871601"/>
</dbReference>
<evidence type="ECO:0000256" key="2">
    <source>
        <dbReference type="ARBA" id="ARBA00022448"/>
    </source>
</evidence>
<evidence type="ECO:0000256" key="3">
    <source>
        <dbReference type="ARBA" id="ARBA00022692"/>
    </source>
</evidence>
<keyword evidence="3 8" id="KW-0812">Transmembrane</keyword>
<dbReference type="Gene3D" id="1.10.287.70">
    <property type="match status" value="1"/>
</dbReference>
<evidence type="ECO:0000313" key="13">
    <source>
        <dbReference type="WBParaSite" id="SMUV_0000871601-mRNA-1"/>
    </source>
</evidence>
<dbReference type="GO" id="GO:0005886">
    <property type="term" value="C:plasma membrane"/>
    <property type="evidence" value="ECO:0007669"/>
    <property type="project" value="TreeGrafter"/>
</dbReference>
<evidence type="ECO:0000256" key="5">
    <source>
        <dbReference type="ARBA" id="ARBA00023065"/>
    </source>
</evidence>
<sequence>MASTPLIDKCSSKKLTKQGGAVAEAAAEDRAGARELSNDELLRSRCRQQSNTSSELDLNVDNSSSSWIRDFNPTTSFNDPSPQNTSMAGEMYSDLSLPVTPQDPAKCTGVHFNEKKSSTFANSTTTEKRGSPERSDIKPNAFLETIQNIMAFINLEVYRNVPELFSGTQNFQADSVLKLFSFRTHSHLKRTRLIYVFYVVALPIYTVTGALIFQSTLESASNADVVQLDSGTNSSVVVSKLSVIDENLFKALDGEHDDKLCQEYEDRCKLNRQKAMDSLRMFCNTTPANCYLEVEKLINDIDVCYKVWHDSHRMVTHSMSDFTNAVVYAFSIYTTIGYGNMAADTIGCRIATIIYGVFGIPLFFASVKEAGNMFRNGFISLYKYIRKLRRRKRLLSNDRNHSVPNSKSTEQILNHTVAIFVERAQELVVHKNEFERKFSMGSLPGVKNGYITFTEQRRSFTNLVDCTTKSIIEGFGDVFPKEPWIVLLHSPLIVMGVVLFSMCYFILQEEIREKAFEASRKARMSISKYSHTLMTRNPWSRRNSPAFDSAGQSPEPSAFERQRKRRQSAPNVLTVPTLNLPGCNF</sequence>
<dbReference type="SUPFAM" id="SSF81324">
    <property type="entry name" value="Voltage-gated potassium channels"/>
    <property type="match status" value="1"/>
</dbReference>
<reference evidence="13" key="1">
    <citation type="submission" date="2017-02" db="UniProtKB">
        <authorList>
            <consortium name="WormBaseParasite"/>
        </authorList>
    </citation>
    <scope>IDENTIFICATION</scope>
</reference>
<dbReference type="Pfam" id="PF07885">
    <property type="entry name" value="Ion_trans_2"/>
    <property type="match status" value="1"/>
</dbReference>
<evidence type="ECO:0000256" key="7">
    <source>
        <dbReference type="ARBA" id="ARBA00023303"/>
    </source>
</evidence>